<dbReference type="EMBL" id="WJPP01000014">
    <property type="protein sequence ID" value="MRH79173.1"/>
    <property type="molecule type" value="Genomic_DNA"/>
</dbReference>
<evidence type="ECO:0000313" key="2">
    <source>
        <dbReference type="EMBL" id="MRH79173.1"/>
    </source>
</evidence>
<dbReference type="AlphaFoldDB" id="A0A6N7QV07"/>
<accession>A0A6N7QV07</accession>
<name>A0A6N7QV07_9GAMM</name>
<feature type="non-terminal residue" evidence="2">
    <location>
        <position position="316"/>
    </location>
</feature>
<gene>
    <name evidence="2" type="ORF">GH984_10740</name>
</gene>
<dbReference type="Proteomes" id="UP000433788">
    <property type="component" value="Unassembled WGS sequence"/>
</dbReference>
<keyword evidence="3" id="KW-1185">Reference proteome</keyword>
<evidence type="ECO:0000313" key="3">
    <source>
        <dbReference type="Proteomes" id="UP000433788"/>
    </source>
</evidence>
<organism evidence="2 3">
    <name type="scientific">Spiribacter salilacus</name>
    <dbReference type="NCBI Taxonomy" id="2664894"/>
    <lineage>
        <taxon>Bacteria</taxon>
        <taxon>Pseudomonadati</taxon>
        <taxon>Pseudomonadota</taxon>
        <taxon>Gammaproteobacteria</taxon>
        <taxon>Chromatiales</taxon>
        <taxon>Ectothiorhodospiraceae</taxon>
        <taxon>Spiribacter</taxon>
    </lineage>
</organism>
<evidence type="ECO:0000256" key="1">
    <source>
        <dbReference type="SAM" id="MobiDB-lite"/>
    </source>
</evidence>
<proteinExistence type="predicted"/>
<dbReference type="NCBIfam" id="NF012206">
    <property type="entry name" value="LktA_tand_53"/>
    <property type="match status" value="1"/>
</dbReference>
<dbReference type="InterPro" id="IPR047881">
    <property type="entry name" value="LktA_repeat"/>
</dbReference>
<reference evidence="2 3" key="1">
    <citation type="submission" date="2019-11" db="EMBL/GenBank/DDBJ databases">
        <authorList>
            <person name="Zhang X.Y."/>
        </authorList>
    </citation>
    <scope>NUCLEOTIDE SEQUENCE [LARGE SCALE GENOMIC DNA]</scope>
    <source>
        <strain evidence="2 3">C176</strain>
    </source>
</reference>
<feature type="region of interest" description="Disordered" evidence="1">
    <location>
        <begin position="1"/>
        <end position="21"/>
    </location>
</feature>
<comment type="caution">
    <text evidence="2">The sequence shown here is derived from an EMBL/GenBank/DDBJ whole genome shotgun (WGS) entry which is preliminary data.</text>
</comment>
<sequence length="316" mass="31300">MAELDSFVESSGGSNTGGGDSVATNGAIATNLVLGTATAEIRNSTITTSGGVSVIADNEASIEATNKSVTLSGDEAVGASIAFNTVGYAPTNILAASFDALLGTSLQQPSPAQATARVINSTLAAAGNVEVKAFNEASIEANLLNDATSSAGALWGASGAAASGLLANNRVAGGALAEIDDSDVTTSASGNLTLLADDNAFINATSVMKAISSTTNDGGASLIGGMVEQLGASYAFTSESGTQPLKEDDRVRVASGHQEGGVPGATYRYVGAGSDVDLSDTDYSDASLWARVSESSPADLIPQGLNVSESDSVAMG</sequence>
<protein>
    <submittedName>
        <fullName evidence="2">Uncharacterized protein</fullName>
    </submittedName>
</protein>